<dbReference type="InterPro" id="IPR012675">
    <property type="entry name" value="Beta-grasp_dom_sf"/>
</dbReference>
<dbReference type="InterPro" id="IPR016155">
    <property type="entry name" value="Mopterin_synth/thiamin_S_b"/>
</dbReference>
<proteinExistence type="predicted"/>
<gene>
    <name evidence="1" type="ORF">SAMN03080599_01818</name>
</gene>
<dbReference type="Gene3D" id="3.10.20.30">
    <property type="match status" value="1"/>
</dbReference>
<dbReference type="Pfam" id="PF02597">
    <property type="entry name" value="ThiS"/>
    <property type="match status" value="1"/>
</dbReference>
<dbReference type="InterPro" id="IPR010035">
    <property type="entry name" value="Thi_S"/>
</dbReference>
<dbReference type="SUPFAM" id="SSF54285">
    <property type="entry name" value="MoaD/ThiS"/>
    <property type="match status" value="1"/>
</dbReference>
<dbReference type="OrthoDB" id="9800283at2"/>
<dbReference type="Proteomes" id="UP000199208">
    <property type="component" value="Unassembled WGS sequence"/>
</dbReference>
<evidence type="ECO:0000313" key="1">
    <source>
        <dbReference type="EMBL" id="SCZ79564.1"/>
    </source>
</evidence>
<dbReference type="RefSeq" id="WP_092590730.1">
    <property type="nucleotide sequence ID" value="NZ_FMWL01000008.1"/>
</dbReference>
<protein>
    <submittedName>
        <fullName evidence="1">Thiamine biosynthesis protein ThiS</fullName>
    </submittedName>
</protein>
<organism evidence="1 2">
    <name type="scientific">Acidaminobacter hydrogenoformans DSM 2784</name>
    <dbReference type="NCBI Taxonomy" id="1120920"/>
    <lineage>
        <taxon>Bacteria</taxon>
        <taxon>Bacillati</taxon>
        <taxon>Bacillota</taxon>
        <taxon>Clostridia</taxon>
        <taxon>Peptostreptococcales</taxon>
        <taxon>Acidaminobacteraceae</taxon>
        <taxon>Acidaminobacter</taxon>
    </lineage>
</organism>
<accession>A0A1G5RZM2</accession>
<evidence type="ECO:0000313" key="2">
    <source>
        <dbReference type="Proteomes" id="UP000199208"/>
    </source>
</evidence>
<dbReference type="CDD" id="cd00565">
    <property type="entry name" value="Ubl_ThiS"/>
    <property type="match status" value="1"/>
</dbReference>
<dbReference type="InterPro" id="IPR003749">
    <property type="entry name" value="ThiS/MoaD-like"/>
</dbReference>
<dbReference type="STRING" id="1120920.SAMN03080599_01818"/>
<dbReference type="EMBL" id="FMWL01000008">
    <property type="protein sequence ID" value="SCZ79564.1"/>
    <property type="molecule type" value="Genomic_DNA"/>
</dbReference>
<dbReference type="NCBIfam" id="TIGR01683">
    <property type="entry name" value="thiS"/>
    <property type="match status" value="1"/>
</dbReference>
<name>A0A1G5RZM2_9FIRM</name>
<dbReference type="AlphaFoldDB" id="A0A1G5RZM2"/>
<reference evidence="1 2" key="1">
    <citation type="submission" date="2016-10" db="EMBL/GenBank/DDBJ databases">
        <authorList>
            <person name="de Groot N.N."/>
        </authorList>
    </citation>
    <scope>NUCLEOTIDE SEQUENCE [LARGE SCALE GENOMIC DNA]</scope>
    <source>
        <strain evidence="1 2">DSM 2784</strain>
    </source>
</reference>
<keyword evidence="2" id="KW-1185">Reference proteome</keyword>
<sequence length="71" mass="7656">MADHTKIKITLNHKPLEVEAGITVSELLVQSGFPKSVAVFVNKQPLLMKSYAVHVLGEADQVTVFRPLGGG</sequence>